<sequence length="175" mass="19268">MTKVELMDTQLASYEGKLNSSEICRVVEEIFGFNLDPAQLGYNGDPISGADIRKLINQKFGVNLDGVASLEKAKISLYSKGQWVVRNEHDLITVLTGTGDVDVKVLPTAYFMEQTGIQELPNELQQSLTSLGYSYDEEVGGYYYSNPSGKAVPDAFKGQTIGAIVQVIQQRYSDL</sequence>
<dbReference type="EMBL" id="BAVZ01000006">
    <property type="protein sequence ID" value="GAF08383.1"/>
    <property type="molecule type" value="Genomic_DNA"/>
</dbReference>
<dbReference type="AlphaFoldDB" id="W7YKZ2"/>
<evidence type="ECO:0000313" key="2">
    <source>
        <dbReference type="Proteomes" id="UP000019364"/>
    </source>
</evidence>
<evidence type="ECO:0000313" key="1">
    <source>
        <dbReference type="EMBL" id="GAF08383.1"/>
    </source>
</evidence>
<name>W7YKZ2_9BACL</name>
<dbReference type="Proteomes" id="UP000019364">
    <property type="component" value="Unassembled WGS sequence"/>
</dbReference>
<comment type="caution">
    <text evidence="1">The sequence shown here is derived from an EMBL/GenBank/DDBJ whole genome shotgun (WGS) entry which is preliminary data.</text>
</comment>
<proteinExistence type="predicted"/>
<protein>
    <submittedName>
        <fullName evidence="1">Uncharacterized protein</fullName>
    </submittedName>
</protein>
<accession>W7YKZ2</accession>
<organism evidence="1 2">
    <name type="scientific">Paenibacillus pini JCM 16418</name>
    <dbReference type="NCBI Taxonomy" id="1236976"/>
    <lineage>
        <taxon>Bacteria</taxon>
        <taxon>Bacillati</taxon>
        <taxon>Bacillota</taxon>
        <taxon>Bacilli</taxon>
        <taxon>Bacillales</taxon>
        <taxon>Paenibacillaceae</taxon>
        <taxon>Paenibacillus</taxon>
    </lineage>
</organism>
<dbReference type="RefSeq" id="WP_036648913.1">
    <property type="nucleotide sequence ID" value="NZ_BAVZ01000006.1"/>
</dbReference>
<keyword evidence="2" id="KW-1185">Reference proteome</keyword>
<dbReference type="OrthoDB" id="2573403at2"/>
<reference evidence="1 2" key="1">
    <citation type="journal article" date="2014" name="Genome Announc.">
        <title>Draft Genome Sequence of Paenibacillus pini JCM 16418T, Isolated from the Rhizosphere of Pine Tree.</title>
        <authorList>
            <person name="Yuki M."/>
            <person name="Oshima K."/>
            <person name="Suda W."/>
            <person name="Oshida Y."/>
            <person name="Kitamura K."/>
            <person name="Iida Y."/>
            <person name="Hattori M."/>
            <person name="Ohkuma M."/>
        </authorList>
    </citation>
    <scope>NUCLEOTIDE SEQUENCE [LARGE SCALE GENOMIC DNA]</scope>
    <source>
        <strain evidence="1 2">JCM 16418</strain>
    </source>
</reference>
<gene>
    <name evidence="1" type="ORF">JCM16418_2457</name>
</gene>
<dbReference type="eggNOG" id="ENOG5031VAP">
    <property type="taxonomic scope" value="Bacteria"/>
</dbReference>